<proteinExistence type="predicted"/>
<dbReference type="Proteomes" id="UP000075243">
    <property type="component" value="Unassembled WGS sequence"/>
</dbReference>
<dbReference type="PANTHER" id="PTHR33116">
    <property type="entry name" value="REVERSE TRANSCRIPTASE ZINC-BINDING DOMAIN-CONTAINING PROTEIN-RELATED-RELATED"/>
    <property type="match status" value="1"/>
</dbReference>
<dbReference type="AlphaFoldDB" id="A0A151QMF0"/>
<keyword evidence="2" id="KW-1185">Reference proteome</keyword>
<protein>
    <submittedName>
        <fullName evidence="1">Ribonuclease H protein At1g65750 family</fullName>
    </submittedName>
</protein>
<accession>A0A151QMF0</accession>
<dbReference type="EMBL" id="KQ485954">
    <property type="protein sequence ID" value="KYP31479.1"/>
    <property type="molecule type" value="Genomic_DNA"/>
</dbReference>
<dbReference type="OMA" id="KESIWWS"/>
<dbReference type="Gramene" id="C.cajan_44849.t">
    <property type="protein sequence ID" value="C.cajan_44849.t"/>
    <property type="gene ID" value="C.cajan_44849"/>
</dbReference>
<evidence type="ECO:0000313" key="1">
    <source>
        <dbReference type="EMBL" id="KYP31479.1"/>
    </source>
</evidence>
<sequence>MAGRVCLVNSVLTALPLYYISFFRVPRSVSREITSIQRKFLWGCSDGQRKISWISWDKVTLPKAQGGLGVKNVTLFNTAMLAKWRWTLFHLPSSIWSQVLLSKYGGGSNLWAQNPSNKESIWWSDLLIVCGGDEEGNWFDKMIEWRVGGGSRVRFWLDKRAGTKRLAIAYPRLFINSTHQHSSIVEGINFHRAVQDSWRWLGDSSGEFSVRSA</sequence>
<gene>
    <name evidence="1" type="ORF">KK1_048177</name>
</gene>
<reference evidence="1" key="1">
    <citation type="journal article" date="2012" name="Nat. Biotechnol.">
        <title>Draft genome sequence of pigeonpea (Cajanus cajan), an orphan legume crop of resource-poor farmers.</title>
        <authorList>
            <person name="Varshney R.K."/>
            <person name="Chen W."/>
            <person name="Li Y."/>
            <person name="Bharti A.K."/>
            <person name="Saxena R.K."/>
            <person name="Schlueter J.A."/>
            <person name="Donoghue M.T."/>
            <person name="Azam S."/>
            <person name="Fan G."/>
            <person name="Whaley A.M."/>
            <person name="Farmer A.D."/>
            <person name="Sheridan J."/>
            <person name="Iwata A."/>
            <person name="Tuteja R."/>
            <person name="Penmetsa R.V."/>
            <person name="Wu W."/>
            <person name="Upadhyaya H.D."/>
            <person name="Yang S.P."/>
            <person name="Shah T."/>
            <person name="Saxena K.B."/>
            <person name="Michael T."/>
            <person name="McCombie W.R."/>
            <person name="Yang B."/>
            <person name="Zhang G."/>
            <person name="Yang H."/>
            <person name="Wang J."/>
            <person name="Spillane C."/>
            <person name="Cook D.R."/>
            <person name="May G.D."/>
            <person name="Xu X."/>
            <person name="Jackson S.A."/>
        </authorList>
    </citation>
    <scope>NUCLEOTIDE SEQUENCE [LARGE SCALE GENOMIC DNA]</scope>
</reference>
<organism evidence="1 2">
    <name type="scientific">Cajanus cajan</name>
    <name type="common">Pigeon pea</name>
    <name type="synonym">Cajanus indicus</name>
    <dbReference type="NCBI Taxonomy" id="3821"/>
    <lineage>
        <taxon>Eukaryota</taxon>
        <taxon>Viridiplantae</taxon>
        <taxon>Streptophyta</taxon>
        <taxon>Embryophyta</taxon>
        <taxon>Tracheophyta</taxon>
        <taxon>Spermatophyta</taxon>
        <taxon>Magnoliopsida</taxon>
        <taxon>eudicotyledons</taxon>
        <taxon>Gunneridae</taxon>
        <taxon>Pentapetalae</taxon>
        <taxon>rosids</taxon>
        <taxon>fabids</taxon>
        <taxon>Fabales</taxon>
        <taxon>Fabaceae</taxon>
        <taxon>Papilionoideae</taxon>
        <taxon>50 kb inversion clade</taxon>
        <taxon>NPAAA clade</taxon>
        <taxon>indigoferoid/millettioid clade</taxon>
        <taxon>Phaseoleae</taxon>
        <taxon>Cajanus</taxon>
    </lineage>
</organism>
<dbReference type="PANTHER" id="PTHR33116:SF78">
    <property type="entry name" value="OS12G0587133 PROTEIN"/>
    <property type="match status" value="1"/>
</dbReference>
<name>A0A151QMF0_CAJCA</name>
<evidence type="ECO:0000313" key="2">
    <source>
        <dbReference type="Proteomes" id="UP000075243"/>
    </source>
</evidence>